<dbReference type="RefSeq" id="WP_235067383.1">
    <property type="nucleotide sequence ID" value="NZ_JAKFGM010000002.1"/>
</dbReference>
<dbReference type="AlphaFoldDB" id="A0A9X1QJI7"/>
<name>A0A9X1QJI7_9SPHN</name>
<evidence type="ECO:0000313" key="3">
    <source>
        <dbReference type="Proteomes" id="UP001139410"/>
    </source>
</evidence>
<dbReference type="EMBL" id="JAKFGM010000002">
    <property type="protein sequence ID" value="MCF2514888.1"/>
    <property type="molecule type" value="Genomic_DNA"/>
</dbReference>
<keyword evidence="3" id="KW-1185">Reference proteome</keyword>
<feature type="transmembrane region" description="Helical" evidence="1">
    <location>
        <begin position="26"/>
        <end position="49"/>
    </location>
</feature>
<keyword evidence="1" id="KW-1133">Transmembrane helix</keyword>
<sequence>MERQGDEVHLNETEATAGVKAQGVRYVLGFSLLLVVIAMSLIWILGSVLH</sequence>
<proteinExistence type="predicted"/>
<keyword evidence="1" id="KW-0812">Transmembrane</keyword>
<organism evidence="2 3">
    <name type="scientific">Sphingomonas cremea</name>
    <dbReference type="NCBI Taxonomy" id="2904799"/>
    <lineage>
        <taxon>Bacteria</taxon>
        <taxon>Pseudomonadati</taxon>
        <taxon>Pseudomonadota</taxon>
        <taxon>Alphaproteobacteria</taxon>
        <taxon>Sphingomonadales</taxon>
        <taxon>Sphingomonadaceae</taxon>
        <taxon>Sphingomonas</taxon>
    </lineage>
</organism>
<protein>
    <submittedName>
        <fullName evidence="2">Uncharacterized protein</fullName>
    </submittedName>
</protein>
<keyword evidence="1" id="KW-0472">Membrane</keyword>
<gene>
    <name evidence="2" type="ORF">LVY65_07395</name>
</gene>
<accession>A0A9X1QJI7</accession>
<comment type="caution">
    <text evidence="2">The sequence shown here is derived from an EMBL/GenBank/DDBJ whole genome shotgun (WGS) entry which is preliminary data.</text>
</comment>
<dbReference type="Proteomes" id="UP001139410">
    <property type="component" value="Unassembled WGS sequence"/>
</dbReference>
<evidence type="ECO:0000256" key="1">
    <source>
        <dbReference type="SAM" id="Phobius"/>
    </source>
</evidence>
<evidence type="ECO:0000313" key="2">
    <source>
        <dbReference type="EMBL" id="MCF2514888.1"/>
    </source>
</evidence>
<reference evidence="2" key="1">
    <citation type="submission" date="2022-01" db="EMBL/GenBank/DDBJ databases">
        <authorList>
            <person name="Jo J.-H."/>
            <person name="Im W.-T."/>
        </authorList>
    </citation>
    <scope>NUCLEOTIDE SEQUENCE</scope>
    <source>
        <strain evidence="2">G124</strain>
    </source>
</reference>